<dbReference type="AlphaFoldDB" id="A0A369B6V3"/>
<keyword evidence="1" id="KW-0812">Transmembrane</keyword>
<feature type="transmembrane region" description="Helical" evidence="1">
    <location>
        <begin position="29"/>
        <end position="45"/>
    </location>
</feature>
<keyword evidence="3" id="KW-1185">Reference proteome</keyword>
<accession>A0A369B6V3</accession>
<evidence type="ECO:0000256" key="1">
    <source>
        <dbReference type="SAM" id="Phobius"/>
    </source>
</evidence>
<dbReference type="Proteomes" id="UP000253034">
    <property type="component" value="Unassembled WGS sequence"/>
</dbReference>
<keyword evidence="1" id="KW-0472">Membrane</keyword>
<gene>
    <name evidence="2" type="ORF">DFR58_108128</name>
</gene>
<proteinExistence type="predicted"/>
<organism evidence="2 3">
    <name type="scientific">Anaerobacterium chartisolvens</name>
    <dbReference type="NCBI Taxonomy" id="1297424"/>
    <lineage>
        <taxon>Bacteria</taxon>
        <taxon>Bacillati</taxon>
        <taxon>Bacillota</taxon>
        <taxon>Clostridia</taxon>
        <taxon>Eubacteriales</taxon>
        <taxon>Oscillospiraceae</taxon>
        <taxon>Anaerobacterium</taxon>
    </lineage>
</organism>
<sequence>MMRGHYDGNYRKIAFKYHFKYNSYEAFDNLLYIFYIYTCLLIKVYKM</sequence>
<evidence type="ECO:0000313" key="2">
    <source>
        <dbReference type="EMBL" id="RCX17233.1"/>
    </source>
</evidence>
<evidence type="ECO:0000313" key="3">
    <source>
        <dbReference type="Proteomes" id="UP000253034"/>
    </source>
</evidence>
<dbReference type="EMBL" id="QPJT01000008">
    <property type="protein sequence ID" value="RCX17233.1"/>
    <property type="molecule type" value="Genomic_DNA"/>
</dbReference>
<keyword evidence="1" id="KW-1133">Transmembrane helix</keyword>
<comment type="caution">
    <text evidence="2">The sequence shown here is derived from an EMBL/GenBank/DDBJ whole genome shotgun (WGS) entry which is preliminary data.</text>
</comment>
<protein>
    <submittedName>
        <fullName evidence="2">Uncharacterized protein</fullName>
    </submittedName>
</protein>
<name>A0A369B6V3_9FIRM</name>
<reference evidence="2 3" key="1">
    <citation type="submission" date="2018-07" db="EMBL/GenBank/DDBJ databases">
        <title>Genomic Encyclopedia of Type Strains, Phase IV (KMG-IV): sequencing the most valuable type-strain genomes for metagenomic binning, comparative biology and taxonomic classification.</title>
        <authorList>
            <person name="Goeker M."/>
        </authorList>
    </citation>
    <scope>NUCLEOTIDE SEQUENCE [LARGE SCALE GENOMIC DNA]</scope>
    <source>
        <strain evidence="2 3">DSM 27016</strain>
    </source>
</reference>